<dbReference type="SUPFAM" id="SSF100934">
    <property type="entry name" value="Heat shock protein 70kD (HSP70), C-terminal subdomain"/>
    <property type="match status" value="1"/>
</dbReference>
<organism evidence="2">
    <name type="scientific">Arion vulgaris</name>
    <dbReference type="NCBI Taxonomy" id="1028688"/>
    <lineage>
        <taxon>Eukaryota</taxon>
        <taxon>Metazoa</taxon>
        <taxon>Spiralia</taxon>
        <taxon>Lophotrochozoa</taxon>
        <taxon>Mollusca</taxon>
        <taxon>Gastropoda</taxon>
        <taxon>Heterobranchia</taxon>
        <taxon>Euthyneura</taxon>
        <taxon>Panpulmonata</taxon>
        <taxon>Eupulmonata</taxon>
        <taxon>Stylommatophora</taxon>
        <taxon>Helicina</taxon>
        <taxon>Arionoidea</taxon>
        <taxon>Arionidae</taxon>
        <taxon>Arion</taxon>
    </lineage>
</organism>
<protein>
    <submittedName>
        <fullName evidence="2">Uncharacterized protein</fullName>
    </submittedName>
</protein>
<name>A0A0B6YGH7_9EUPU</name>
<dbReference type="AlphaFoldDB" id="A0A0B6YGH7"/>
<dbReference type="Gene3D" id="1.20.1270.10">
    <property type="match status" value="1"/>
</dbReference>
<evidence type="ECO:0000313" key="2">
    <source>
        <dbReference type="EMBL" id="CEK54615.1"/>
    </source>
</evidence>
<proteinExistence type="predicted"/>
<dbReference type="InterPro" id="IPR029048">
    <property type="entry name" value="HSP70_C_sf"/>
</dbReference>
<evidence type="ECO:0000256" key="1">
    <source>
        <dbReference type="SAM" id="Coils"/>
    </source>
</evidence>
<sequence length="89" mass="10248">EEKSIFSKHLTQAEDWLYDEGEDAQSDIYHEKLHSLKKFGNPIIERYQAHHKKIEDEKRAAIEKAEAERKAKLDAEAAEAKAAADVKKE</sequence>
<feature type="coiled-coil region" evidence="1">
    <location>
        <begin position="44"/>
        <end position="71"/>
    </location>
</feature>
<reference evidence="2" key="1">
    <citation type="submission" date="2014-12" db="EMBL/GenBank/DDBJ databases">
        <title>Insight into the proteome of Arion vulgaris.</title>
        <authorList>
            <person name="Aradska J."/>
            <person name="Bulat T."/>
            <person name="Smidak R."/>
            <person name="Sarate P."/>
            <person name="Gangsoo J."/>
            <person name="Sialana F."/>
            <person name="Bilban M."/>
            <person name="Lubec G."/>
        </authorList>
    </citation>
    <scope>NUCLEOTIDE SEQUENCE</scope>
    <source>
        <tissue evidence="2">Skin</tissue>
    </source>
</reference>
<feature type="non-terminal residue" evidence="2">
    <location>
        <position position="89"/>
    </location>
</feature>
<accession>A0A0B6YGH7</accession>
<keyword evidence="1" id="KW-0175">Coiled coil</keyword>
<gene>
    <name evidence="2" type="primary">ORF23267</name>
</gene>
<dbReference type="EMBL" id="HACG01007750">
    <property type="protein sequence ID" value="CEK54615.1"/>
    <property type="molecule type" value="Transcribed_RNA"/>
</dbReference>
<feature type="non-terminal residue" evidence="2">
    <location>
        <position position="1"/>
    </location>
</feature>